<proteinExistence type="predicted"/>
<sequence length="97" mass="10827">MNVELNCYLSSLSYLTPFFILPAHSEWVALAYWFDFGIGGWRVPGLKPDSAEDLPSMWAWCTLNSTSRVNCPLAGLVRKPALGVLAQLGPVQWLQRS</sequence>
<dbReference type="AlphaFoldDB" id="A0A4Y2IVK2"/>
<evidence type="ECO:0000313" key="2">
    <source>
        <dbReference type="Proteomes" id="UP000499080"/>
    </source>
</evidence>
<name>A0A4Y2IVK2_ARAVE</name>
<dbReference type="Proteomes" id="UP000499080">
    <property type="component" value="Unassembled WGS sequence"/>
</dbReference>
<keyword evidence="2" id="KW-1185">Reference proteome</keyword>
<reference evidence="1 2" key="1">
    <citation type="journal article" date="2019" name="Sci. Rep.">
        <title>Orb-weaving spider Araneus ventricosus genome elucidates the spidroin gene catalogue.</title>
        <authorList>
            <person name="Kono N."/>
            <person name="Nakamura H."/>
            <person name="Ohtoshi R."/>
            <person name="Moran D.A.P."/>
            <person name="Shinohara A."/>
            <person name="Yoshida Y."/>
            <person name="Fujiwara M."/>
            <person name="Mori M."/>
            <person name="Tomita M."/>
            <person name="Arakawa K."/>
        </authorList>
    </citation>
    <scope>NUCLEOTIDE SEQUENCE [LARGE SCALE GENOMIC DNA]</scope>
</reference>
<evidence type="ECO:0000313" key="1">
    <source>
        <dbReference type="EMBL" id="GBM80952.1"/>
    </source>
</evidence>
<comment type="caution">
    <text evidence="1">The sequence shown here is derived from an EMBL/GenBank/DDBJ whole genome shotgun (WGS) entry which is preliminary data.</text>
</comment>
<gene>
    <name evidence="1" type="ORF">AVEN_275448_1</name>
</gene>
<dbReference type="EMBL" id="BGPR01002913">
    <property type="protein sequence ID" value="GBM80952.1"/>
    <property type="molecule type" value="Genomic_DNA"/>
</dbReference>
<accession>A0A4Y2IVK2</accession>
<organism evidence="1 2">
    <name type="scientific">Araneus ventricosus</name>
    <name type="common">Orbweaver spider</name>
    <name type="synonym">Epeira ventricosa</name>
    <dbReference type="NCBI Taxonomy" id="182803"/>
    <lineage>
        <taxon>Eukaryota</taxon>
        <taxon>Metazoa</taxon>
        <taxon>Ecdysozoa</taxon>
        <taxon>Arthropoda</taxon>
        <taxon>Chelicerata</taxon>
        <taxon>Arachnida</taxon>
        <taxon>Araneae</taxon>
        <taxon>Araneomorphae</taxon>
        <taxon>Entelegynae</taxon>
        <taxon>Araneoidea</taxon>
        <taxon>Araneidae</taxon>
        <taxon>Araneus</taxon>
    </lineage>
</organism>
<protein>
    <submittedName>
        <fullName evidence="1">Uncharacterized protein</fullName>
    </submittedName>
</protein>